<dbReference type="AlphaFoldDB" id="A0A829W3K9"/>
<evidence type="ECO:0000313" key="4">
    <source>
        <dbReference type="Proteomes" id="UP000719916"/>
    </source>
</evidence>
<gene>
    <name evidence="1" type="ORF">Ccl03g_26880</name>
    <name evidence="2" type="ORF">G5B26_16310</name>
</gene>
<dbReference type="EMBL" id="JAAISW010000029">
    <property type="protein sequence ID" value="NSJ45118.1"/>
    <property type="molecule type" value="Genomic_DNA"/>
</dbReference>
<evidence type="ECO:0000313" key="2">
    <source>
        <dbReference type="EMBL" id="NSJ45118.1"/>
    </source>
</evidence>
<reference evidence="2 4" key="2">
    <citation type="journal article" date="2020" name="Cell Host Microbe">
        <title>Functional and Genomic Variation between Human-Derived Isolates of Lachnospiraceae Reveals Inter- and Intra-Species Diversity.</title>
        <authorList>
            <person name="Sorbara M.T."/>
            <person name="Littmann E.R."/>
            <person name="Fontana E."/>
            <person name="Moody T.U."/>
            <person name="Kohout C.E."/>
            <person name="Gjonbalaj M."/>
            <person name="Eaton V."/>
            <person name="Seok R."/>
            <person name="Leiner I.M."/>
            <person name="Pamer E.G."/>
        </authorList>
    </citation>
    <scope>NUCLEOTIDE SEQUENCE [LARGE SCALE GENOMIC DNA]</scope>
    <source>
        <strain evidence="2 4">MSK.2.26</strain>
    </source>
</reference>
<dbReference type="EMBL" id="BJLB01000001">
    <property type="protein sequence ID" value="GEA36975.1"/>
    <property type="molecule type" value="Genomic_DNA"/>
</dbReference>
<reference evidence="1 3" key="1">
    <citation type="submission" date="2019-06" db="EMBL/GenBank/DDBJ databases">
        <title>Draft genome sequence of [Clostridium] clostridioforme NBRC 113352.</title>
        <authorList>
            <person name="Miura T."/>
            <person name="Furukawa M."/>
            <person name="Shimamura M."/>
            <person name="Ohyama Y."/>
            <person name="Yamazoe A."/>
            <person name="Kawasaki H."/>
        </authorList>
    </citation>
    <scope>NUCLEOTIDE SEQUENCE [LARGE SCALE GENOMIC DNA]</scope>
    <source>
        <strain evidence="1 3">NBRC 113352</strain>
    </source>
</reference>
<accession>A0A829W3K9</accession>
<proteinExistence type="predicted"/>
<dbReference type="RefSeq" id="WP_002583333.1">
    <property type="nucleotide sequence ID" value="NZ_BJLB01000001.1"/>
</dbReference>
<evidence type="ECO:0000313" key="3">
    <source>
        <dbReference type="Proteomes" id="UP000315200"/>
    </source>
</evidence>
<reference evidence="2" key="3">
    <citation type="submission" date="2020-02" db="EMBL/GenBank/DDBJ databases">
        <authorList>
            <person name="Littmann E."/>
            <person name="Sorbara M."/>
        </authorList>
    </citation>
    <scope>NUCLEOTIDE SEQUENCE</scope>
    <source>
        <strain evidence="2">MSK.2.26</strain>
    </source>
</reference>
<evidence type="ECO:0000313" key="1">
    <source>
        <dbReference type="EMBL" id="GEA36975.1"/>
    </source>
</evidence>
<dbReference type="Proteomes" id="UP000315200">
    <property type="component" value="Unassembled WGS sequence"/>
</dbReference>
<sequence length="137" mass="15722">MVTQKKETNNPKNPVTEFTDYQISVDMAKQICMRDWRLELNSQSGFQGCVSTVFSIKWTILEVIVKNDKNSKGGRQQQIYMIYFGSDEMTSVLTPPEVQNNGGVQIRELQDYIVSVDTAKHICLISRTEKGKQWSDH</sequence>
<protein>
    <submittedName>
        <fullName evidence="1">Uncharacterized protein</fullName>
    </submittedName>
</protein>
<name>A0A829W3K9_9FIRM</name>
<comment type="caution">
    <text evidence="1">The sequence shown here is derived from an EMBL/GenBank/DDBJ whole genome shotgun (WGS) entry which is preliminary data.</text>
</comment>
<dbReference type="Proteomes" id="UP000719916">
    <property type="component" value="Unassembled WGS sequence"/>
</dbReference>
<organism evidence="1 3">
    <name type="scientific">Enterocloster clostridioformis</name>
    <dbReference type="NCBI Taxonomy" id="1531"/>
    <lineage>
        <taxon>Bacteria</taxon>
        <taxon>Bacillati</taxon>
        <taxon>Bacillota</taxon>
        <taxon>Clostridia</taxon>
        <taxon>Lachnospirales</taxon>
        <taxon>Lachnospiraceae</taxon>
        <taxon>Enterocloster</taxon>
    </lineage>
</organism>